<feature type="compositionally biased region" description="Basic and acidic residues" evidence="3">
    <location>
        <begin position="312"/>
        <end position="324"/>
    </location>
</feature>
<name>A0A816XPK7_BRANA</name>
<feature type="coiled-coil region" evidence="2">
    <location>
        <begin position="248"/>
        <end position="280"/>
    </location>
</feature>
<keyword evidence="1" id="KW-0143">Chaperone</keyword>
<organism evidence="5">
    <name type="scientific">Brassica napus</name>
    <name type="common">Rape</name>
    <dbReference type="NCBI Taxonomy" id="3708"/>
    <lineage>
        <taxon>Eukaryota</taxon>
        <taxon>Viridiplantae</taxon>
        <taxon>Streptophyta</taxon>
        <taxon>Embryophyta</taxon>
        <taxon>Tracheophyta</taxon>
        <taxon>Spermatophyta</taxon>
        <taxon>Magnoliopsida</taxon>
        <taxon>eudicotyledons</taxon>
        <taxon>Gunneridae</taxon>
        <taxon>Pentapetalae</taxon>
        <taxon>rosids</taxon>
        <taxon>malvids</taxon>
        <taxon>Brassicales</taxon>
        <taxon>Brassicaceae</taxon>
        <taxon>Brassiceae</taxon>
        <taxon>Brassica</taxon>
    </lineage>
</organism>
<protein>
    <submittedName>
        <fullName evidence="5">(rape) hypothetical protein</fullName>
    </submittedName>
</protein>
<keyword evidence="2" id="KW-0175">Coiled coil</keyword>
<evidence type="ECO:0000256" key="1">
    <source>
        <dbReference type="ARBA" id="ARBA00023186"/>
    </source>
</evidence>
<keyword evidence="4" id="KW-1133">Transmembrane helix</keyword>
<dbReference type="EMBL" id="HG994355">
    <property type="protein sequence ID" value="CAF2149006.1"/>
    <property type="molecule type" value="Genomic_DNA"/>
</dbReference>
<feature type="transmembrane region" description="Helical" evidence="4">
    <location>
        <begin position="38"/>
        <end position="55"/>
    </location>
</feature>
<dbReference type="PANTHER" id="PTHR33322">
    <property type="entry name" value="BAG DOMAIN CONTAINING PROTEIN, EXPRESSED"/>
    <property type="match status" value="1"/>
</dbReference>
<dbReference type="PANTHER" id="PTHR33322:SF3">
    <property type="entry name" value="BAG FAMILY MOLECULAR CHAPERONE REGULATOR 7"/>
    <property type="match status" value="1"/>
</dbReference>
<accession>A0A816XPK7</accession>
<evidence type="ECO:0000256" key="3">
    <source>
        <dbReference type="SAM" id="MobiDB-lite"/>
    </source>
</evidence>
<reference evidence="5" key="1">
    <citation type="submission" date="2021-01" db="EMBL/GenBank/DDBJ databases">
        <authorList>
            <consortium name="Genoscope - CEA"/>
            <person name="William W."/>
        </authorList>
    </citation>
    <scope>NUCLEOTIDE SEQUENCE</scope>
</reference>
<dbReference type="Proteomes" id="UP001295469">
    <property type="component" value="Chromosome A01"/>
</dbReference>
<gene>
    <name evidence="5" type="ORF">DARMORV10_A01P12890.1</name>
</gene>
<feature type="compositionally biased region" description="Polar residues" evidence="3">
    <location>
        <begin position="297"/>
        <end position="309"/>
    </location>
</feature>
<dbReference type="AlphaFoldDB" id="A0A816XPK7"/>
<dbReference type="PROSITE" id="PS50096">
    <property type="entry name" value="IQ"/>
    <property type="match status" value="1"/>
</dbReference>
<dbReference type="InterPro" id="IPR040400">
    <property type="entry name" value="BAG5/6/7/8"/>
</dbReference>
<feature type="region of interest" description="Disordered" evidence="3">
    <location>
        <begin position="290"/>
        <end position="329"/>
    </location>
</feature>
<keyword evidence="4" id="KW-0812">Transmembrane</keyword>
<proteinExistence type="predicted"/>
<evidence type="ECO:0000256" key="4">
    <source>
        <dbReference type="SAM" id="Phobius"/>
    </source>
</evidence>
<sequence>MSRHVLCKTSGASHVISLYYTLGPTCELRDSIIDRSHLLFWLLLLLLHCFVFLPIDSKQASMSWIRRLDLIDPYYTCSPPLLIHRETSIVKPPSSFFDYVFEEEEEDLAPFPFGFSPPPSPLDLFFETDLVLIEKSIRRRREEEYPPLQYLCDRVSQLETKFERCLVGGGRDGSDRKYKLTKEIKGGSGERKYKWEAEIQGPPGRKYKLEAEPTERKYKWEAEFECPGGERKYTWTTEIKGGKKKKDVVALKKAKAKAAAEAAEAEEKKKKEMAAKKKKKSYNWTTELKSERENGEMQHTYTIKASSSSGGEKGKKHEEKEKEKKIKKKEKPRVVVIEEDDEEEDDSEEHGAILLRKAYSRRSGAVRNKKGKNKEMPPEYAAVMIQRAFRAYLIRRSKALRALRDLAIAKTKLKELRASFHNFNYRRVISRDAEERQKFSEKIIVLLLTVDAIEGVDVMVRGAKRSMVDELEAMLEVVDPQPQQGKSLSMRRRTFDMPDTMIRNEIAEGVTQIVQMLETEEE</sequence>
<keyword evidence="4" id="KW-0472">Membrane</keyword>
<evidence type="ECO:0000313" key="5">
    <source>
        <dbReference type="EMBL" id="CAF2149006.1"/>
    </source>
</evidence>
<evidence type="ECO:0000256" key="2">
    <source>
        <dbReference type="SAM" id="Coils"/>
    </source>
</evidence>